<evidence type="ECO:0000256" key="5">
    <source>
        <dbReference type="ARBA" id="ARBA00022984"/>
    </source>
</evidence>
<evidence type="ECO:0000256" key="8">
    <source>
        <dbReference type="PIRSR" id="PIRSR618044-2"/>
    </source>
</evidence>
<feature type="active site" evidence="7">
    <location>
        <position position="154"/>
    </location>
</feature>
<evidence type="ECO:0000256" key="6">
    <source>
        <dbReference type="ARBA" id="ARBA00023316"/>
    </source>
</evidence>
<keyword evidence="3" id="KW-0378">Hydrolase</keyword>
<dbReference type="Pfam" id="PF00768">
    <property type="entry name" value="Peptidase_S11"/>
    <property type="match status" value="1"/>
</dbReference>
<feature type="domain" description="Peptidase S11 D-alanyl-D-alanine carboxypeptidase A N-terminal" evidence="11">
    <location>
        <begin position="65"/>
        <end position="303"/>
    </location>
</feature>
<dbReference type="GO" id="GO:0009252">
    <property type="term" value="P:peptidoglycan biosynthetic process"/>
    <property type="evidence" value="ECO:0007669"/>
    <property type="project" value="UniProtKB-KW"/>
</dbReference>
<name>A0A2M6Z3Q5_9BACT</name>
<evidence type="ECO:0000256" key="10">
    <source>
        <dbReference type="SAM" id="Phobius"/>
    </source>
</evidence>
<dbReference type="InterPro" id="IPR018044">
    <property type="entry name" value="Peptidase_S11"/>
</dbReference>
<sequence length="321" mass="36636">MKKIKNKKTLIFFIIICTLTIIVGWGIKEKLENFFYAWLIARKPFILVEIFPDSSEINERLALNSQLQSKAALSVLVDLEGRERFFFKRQENEKFPIASLTKLMTALIVLDNYKLSDKIKITEAVVKQEGEAGQLKPDEILSVKDLLYITLIESSNDAAYALILPMGEEKFVDLMNLKAQNLGLNNTYFTNSTGLDSSDSLGPSNYSTAKELVKLTKYLIFNKPEMFEILSKKEYNLYLENNVFHHRLVNTNKLLEESAPPVGGWQTKIMGGKTGYTEKAEDCLVLVLKCKDNYLVNVILGAQNKFEEMKKILNYVENKCN</sequence>
<dbReference type="GO" id="GO:0008360">
    <property type="term" value="P:regulation of cell shape"/>
    <property type="evidence" value="ECO:0007669"/>
    <property type="project" value="UniProtKB-KW"/>
</dbReference>
<dbReference type="SUPFAM" id="SSF56601">
    <property type="entry name" value="beta-lactamase/transpeptidase-like"/>
    <property type="match status" value="1"/>
</dbReference>
<feature type="active site" description="Acyl-ester intermediate" evidence="7">
    <location>
        <position position="99"/>
    </location>
</feature>
<keyword evidence="10" id="KW-0812">Transmembrane</keyword>
<feature type="active site" description="Proton acceptor" evidence="7">
    <location>
        <position position="102"/>
    </location>
</feature>
<dbReference type="InterPro" id="IPR012338">
    <property type="entry name" value="Beta-lactam/transpept-like"/>
</dbReference>
<proteinExistence type="inferred from homology"/>
<evidence type="ECO:0000256" key="7">
    <source>
        <dbReference type="PIRSR" id="PIRSR618044-1"/>
    </source>
</evidence>
<dbReference type="Proteomes" id="UP000228777">
    <property type="component" value="Unassembled WGS sequence"/>
</dbReference>
<dbReference type="PANTHER" id="PTHR21581">
    <property type="entry name" value="D-ALANYL-D-ALANINE CARBOXYPEPTIDASE"/>
    <property type="match status" value="1"/>
</dbReference>
<gene>
    <name evidence="12" type="ORF">COS93_01050</name>
</gene>
<dbReference type="InterPro" id="IPR001967">
    <property type="entry name" value="Peptidase_S11_N"/>
</dbReference>
<evidence type="ECO:0000313" key="12">
    <source>
        <dbReference type="EMBL" id="PIU47041.1"/>
    </source>
</evidence>
<evidence type="ECO:0000256" key="4">
    <source>
        <dbReference type="ARBA" id="ARBA00022960"/>
    </source>
</evidence>
<evidence type="ECO:0000256" key="2">
    <source>
        <dbReference type="ARBA" id="ARBA00022729"/>
    </source>
</evidence>
<dbReference type="EMBL" id="PEWP01000018">
    <property type="protein sequence ID" value="PIU47041.1"/>
    <property type="molecule type" value="Genomic_DNA"/>
</dbReference>
<dbReference type="PANTHER" id="PTHR21581:SF6">
    <property type="entry name" value="TRAFFICKING PROTEIN PARTICLE COMPLEX SUBUNIT 12"/>
    <property type="match status" value="1"/>
</dbReference>
<dbReference type="GO" id="GO:0006508">
    <property type="term" value="P:proteolysis"/>
    <property type="evidence" value="ECO:0007669"/>
    <property type="project" value="InterPro"/>
</dbReference>
<dbReference type="Gene3D" id="3.40.710.10">
    <property type="entry name" value="DD-peptidase/beta-lactamase superfamily"/>
    <property type="match status" value="1"/>
</dbReference>
<dbReference type="AlphaFoldDB" id="A0A2M6Z3Q5"/>
<dbReference type="PRINTS" id="PR00725">
    <property type="entry name" value="DADACBPTASE1"/>
</dbReference>
<reference evidence="13" key="1">
    <citation type="submission" date="2017-09" db="EMBL/GenBank/DDBJ databases">
        <title>Depth-based differentiation of microbial function through sediment-hosted aquifers and enrichment of novel symbionts in the deep terrestrial subsurface.</title>
        <authorList>
            <person name="Probst A.J."/>
            <person name="Ladd B."/>
            <person name="Jarett J.K."/>
            <person name="Geller-Mcgrath D.E."/>
            <person name="Sieber C.M.K."/>
            <person name="Emerson J.B."/>
            <person name="Anantharaman K."/>
            <person name="Thomas B.C."/>
            <person name="Malmstrom R."/>
            <person name="Stieglmeier M."/>
            <person name="Klingl A."/>
            <person name="Woyke T."/>
            <person name="Ryan C.M."/>
            <person name="Banfield J.F."/>
        </authorList>
    </citation>
    <scope>NUCLEOTIDE SEQUENCE [LARGE SCALE GENOMIC DNA]</scope>
</reference>
<comment type="caution">
    <text evidence="12">The sequence shown here is derived from an EMBL/GenBank/DDBJ whole genome shotgun (WGS) entry which is preliminary data.</text>
</comment>
<evidence type="ECO:0000256" key="3">
    <source>
        <dbReference type="ARBA" id="ARBA00022801"/>
    </source>
</evidence>
<dbReference type="GO" id="GO:0071555">
    <property type="term" value="P:cell wall organization"/>
    <property type="evidence" value="ECO:0007669"/>
    <property type="project" value="UniProtKB-KW"/>
</dbReference>
<evidence type="ECO:0000313" key="13">
    <source>
        <dbReference type="Proteomes" id="UP000228777"/>
    </source>
</evidence>
<keyword evidence="4" id="KW-0133">Cell shape</keyword>
<organism evidence="12 13">
    <name type="scientific">bacterium (Candidatus Gribaldobacteria) CG07_land_8_20_14_0_80_33_18</name>
    <dbReference type="NCBI Taxonomy" id="2014272"/>
    <lineage>
        <taxon>Bacteria</taxon>
        <taxon>Candidatus Gribaldobacteria</taxon>
    </lineage>
</organism>
<evidence type="ECO:0000256" key="9">
    <source>
        <dbReference type="RuleBase" id="RU004016"/>
    </source>
</evidence>
<protein>
    <recommendedName>
        <fullName evidence="11">Peptidase S11 D-alanyl-D-alanine carboxypeptidase A N-terminal domain-containing protein</fullName>
    </recommendedName>
</protein>
<keyword evidence="6" id="KW-0961">Cell wall biogenesis/degradation</keyword>
<evidence type="ECO:0000256" key="1">
    <source>
        <dbReference type="ARBA" id="ARBA00007164"/>
    </source>
</evidence>
<feature type="binding site" evidence="8">
    <location>
        <position position="273"/>
    </location>
    <ligand>
        <name>substrate</name>
    </ligand>
</feature>
<keyword evidence="5" id="KW-0573">Peptidoglycan synthesis</keyword>
<comment type="similarity">
    <text evidence="1 9">Belongs to the peptidase S11 family.</text>
</comment>
<dbReference type="GO" id="GO:0009002">
    <property type="term" value="F:serine-type D-Ala-D-Ala carboxypeptidase activity"/>
    <property type="evidence" value="ECO:0007669"/>
    <property type="project" value="InterPro"/>
</dbReference>
<keyword evidence="10" id="KW-0472">Membrane</keyword>
<evidence type="ECO:0000259" key="11">
    <source>
        <dbReference type="Pfam" id="PF00768"/>
    </source>
</evidence>
<keyword evidence="10" id="KW-1133">Transmembrane helix</keyword>
<accession>A0A2M6Z3Q5</accession>
<keyword evidence="2" id="KW-0732">Signal</keyword>
<feature type="transmembrane region" description="Helical" evidence="10">
    <location>
        <begin position="9"/>
        <end position="27"/>
    </location>
</feature>